<evidence type="ECO:0000313" key="2">
    <source>
        <dbReference type="EMBL" id="VDP79806.1"/>
    </source>
</evidence>
<feature type="compositionally biased region" description="Basic and acidic residues" evidence="1">
    <location>
        <begin position="38"/>
        <end position="49"/>
    </location>
</feature>
<evidence type="ECO:0000313" key="3">
    <source>
        <dbReference type="Proteomes" id="UP000269396"/>
    </source>
</evidence>
<feature type="region of interest" description="Disordered" evidence="1">
    <location>
        <begin position="1"/>
        <end position="79"/>
    </location>
</feature>
<sequence length="79" mass="9177">MDLYGKREQDSRKEEQKRTDKVNAQDEYTKANRQVKKSIGDDKKQHVRDVTITGGRAAREGNMKQLYDSTKKLAGRYSK</sequence>
<dbReference type="AlphaFoldDB" id="A0A183PYJ0"/>
<reference evidence="2 3" key="1">
    <citation type="submission" date="2018-11" db="EMBL/GenBank/DDBJ databases">
        <authorList>
            <consortium name="Pathogen Informatics"/>
        </authorList>
    </citation>
    <scope>NUCLEOTIDE SEQUENCE [LARGE SCALE GENOMIC DNA]</scope>
    <source>
        <strain>Denwood</strain>
        <strain evidence="3">Zambia</strain>
    </source>
</reference>
<evidence type="ECO:0000256" key="1">
    <source>
        <dbReference type="SAM" id="MobiDB-lite"/>
    </source>
</evidence>
<keyword evidence="3" id="KW-1185">Reference proteome</keyword>
<organism evidence="2 3">
    <name type="scientific">Schistosoma mattheei</name>
    <dbReference type="NCBI Taxonomy" id="31246"/>
    <lineage>
        <taxon>Eukaryota</taxon>
        <taxon>Metazoa</taxon>
        <taxon>Spiralia</taxon>
        <taxon>Lophotrochozoa</taxon>
        <taxon>Platyhelminthes</taxon>
        <taxon>Trematoda</taxon>
        <taxon>Digenea</taxon>
        <taxon>Strigeidida</taxon>
        <taxon>Schistosomatoidea</taxon>
        <taxon>Schistosomatidae</taxon>
        <taxon>Schistosoma</taxon>
    </lineage>
</organism>
<protein>
    <submittedName>
        <fullName evidence="2">Uncharacterized protein</fullName>
    </submittedName>
</protein>
<feature type="compositionally biased region" description="Basic and acidic residues" evidence="1">
    <location>
        <begin position="1"/>
        <end position="30"/>
    </location>
</feature>
<dbReference type="Proteomes" id="UP000269396">
    <property type="component" value="Unassembled WGS sequence"/>
</dbReference>
<dbReference type="EMBL" id="UZAL01042280">
    <property type="protein sequence ID" value="VDP79806.1"/>
    <property type="molecule type" value="Genomic_DNA"/>
</dbReference>
<gene>
    <name evidence="2" type="ORF">SMTD_LOCUS19428</name>
</gene>
<accession>A0A183PYJ0</accession>
<proteinExistence type="predicted"/>
<name>A0A183PYJ0_9TREM</name>